<dbReference type="GeneID" id="34566150"/>
<dbReference type="AlphaFoldDB" id="A0A1G4ARE4"/>
<dbReference type="EMBL" id="MJBS01000174">
    <property type="protein sequence ID" value="OHE91676.1"/>
    <property type="molecule type" value="Genomic_DNA"/>
</dbReference>
<organism evidence="1 2">
    <name type="scientific">Colletotrichum orchidophilum</name>
    <dbReference type="NCBI Taxonomy" id="1209926"/>
    <lineage>
        <taxon>Eukaryota</taxon>
        <taxon>Fungi</taxon>
        <taxon>Dikarya</taxon>
        <taxon>Ascomycota</taxon>
        <taxon>Pezizomycotina</taxon>
        <taxon>Sordariomycetes</taxon>
        <taxon>Hypocreomycetidae</taxon>
        <taxon>Glomerellales</taxon>
        <taxon>Glomerellaceae</taxon>
        <taxon>Colletotrichum</taxon>
    </lineage>
</organism>
<evidence type="ECO:0000313" key="1">
    <source>
        <dbReference type="EMBL" id="OHE91676.1"/>
    </source>
</evidence>
<sequence>MREVKDEFGTRSSLSVLCYFGQQPIQTQKGTYPSIAVWKNLVSPAKKRQGCAVNAVNGAALERCENFLEWVIPIRSGGTTTGDVTSAVALAALDGTEWHWALRTASIARIVLLTG</sequence>
<accession>A0A1G4ARE4</accession>
<gene>
    <name evidence="1" type="ORF">CORC01_13022</name>
</gene>
<proteinExistence type="predicted"/>
<dbReference type="RefSeq" id="XP_022468848.1">
    <property type="nucleotide sequence ID" value="XM_022624640.1"/>
</dbReference>
<keyword evidence="2" id="KW-1185">Reference proteome</keyword>
<dbReference type="Proteomes" id="UP000176998">
    <property type="component" value="Unassembled WGS sequence"/>
</dbReference>
<name>A0A1G4ARE4_9PEZI</name>
<protein>
    <submittedName>
        <fullName evidence="1">Uncharacterized protein</fullName>
    </submittedName>
</protein>
<evidence type="ECO:0000313" key="2">
    <source>
        <dbReference type="Proteomes" id="UP000176998"/>
    </source>
</evidence>
<comment type="caution">
    <text evidence="1">The sequence shown here is derived from an EMBL/GenBank/DDBJ whole genome shotgun (WGS) entry which is preliminary data.</text>
</comment>
<reference evidence="1 2" key="1">
    <citation type="submission" date="2016-09" db="EMBL/GenBank/DDBJ databases">
        <authorList>
            <person name="Capua I."/>
            <person name="De Benedictis P."/>
            <person name="Joannis T."/>
            <person name="Lombin L.H."/>
            <person name="Cattoli G."/>
        </authorList>
    </citation>
    <scope>NUCLEOTIDE SEQUENCE [LARGE SCALE GENOMIC DNA]</scope>
    <source>
        <strain evidence="1 2">IMI 309357</strain>
    </source>
</reference>